<comment type="caution">
    <text evidence="2">The sequence shown here is derived from an EMBL/GenBank/DDBJ whole genome shotgun (WGS) entry which is preliminary data.</text>
</comment>
<sequence length="77" mass="8334">MLPLKFSSPAGAGLSIPRATPTTDYGELMDAVVYSWHGGTLNSRRAASPLVWLVEGEERWEVPGHPQGFLPLNWGGT</sequence>
<dbReference type="AlphaFoldDB" id="A0A8X6RQC8"/>
<name>A0A8X6RQC8_TRICX</name>
<reference evidence="2" key="1">
    <citation type="submission" date="2020-08" db="EMBL/GenBank/DDBJ databases">
        <title>Multicomponent nature underlies the extraordinary mechanical properties of spider dragline silk.</title>
        <authorList>
            <person name="Kono N."/>
            <person name="Nakamura H."/>
            <person name="Mori M."/>
            <person name="Yoshida Y."/>
            <person name="Ohtoshi R."/>
            <person name="Malay A.D."/>
            <person name="Moran D.A.P."/>
            <person name="Tomita M."/>
            <person name="Numata K."/>
            <person name="Arakawa K."/>
        </authorList>
    </citation>
    <scope>NUCLEOTIDE SEQUENCE</scope>
</reference>
<dbReference type="EMBL" id="BMAU01021215">
    <property type="protein sequence ID" value="GFX99836.1"/>
    <property type="molecule type" value="Genomic_DNA"/>
</dbReference>
<keyword evidence="3" id="KW-1185">Reference proteome</keyword>
<protein>
    <submittedName>
        <fullName evidence="2">Uncharacterized protein</fullName>
    </submittedName>
</protein>
<evidence type="ECO:0000313" key="2">
    <source>
        <dbReference type="EMBL" id="GFX99836.1"/>
    </source>
</evidence>
<dbReference type="Proteomes" id="UP000887159">
    <property type="component" value="Unassembled WGS sequence"/>
</dbReference>
<accession>A0A8X6RQC8</accession>
<gene>
    <name evidence="2" type="ORF">TNCV_258741</name>
</gene>
<feature type="region of interest" description="Disordered" evidence="1">
    <location>
        <begin position="1"/>
        <end position="21"/>
    </location>
</feature>
<organism evidence="2 3">
    <name type="scientific">Trichonephila clavipes</name>
    <name type="common">Golden silk orbweaver</name>
    <name type="synonym">Nephila clavipes</name>
    <dbReference type="NCBI Taxonomy" id="2585209"/>
    <lineage>
        <taxon>Eukaryota</taxon>
        <taxon>Metazoa</taxon>
        <taxon>Ecdysozoa</taxon>
        <taxon>Arthropoda</taxon>
        <taxon>Chelicerata</taxon>
        <taxon>Arachnida</taxon>
        <taxon>Araneae</taxon>
        <taxon>Araneomorphae</taxon>
        <taxon>Entelegynae</taxon>
        <taxon>Araneoidea</taxon>
        <taxon>Nephilidae</taxon>
        <taxon>Trichonephila</taxon>
    </lineage>
</organism>
<evidence type="ECO:0000313" key="3">
    <source>
        <dbReference type="Proteomes" id="UP000887159"/>
    </source>
</evidence>
<proteinExistence type="predicted"/>
<evidence type="ECO:0000256" key="1">
    <source>
        <dbReference type="SAM" id="MobiDB-lite"/>
    </source>
</evidence>